<accession>A0A0B7BJM2</accession>
<dbReference type="EMBL" id="HACG01046694">
    <property type="protein sequence ID" value="CEK93559.1"/>
    <property type="molecule type" value="Transcribed_RNA"/>
</dbReference>
<proteinExistence type="predicted"/>
<reference evidence="1" key="1">
    <citation type="submission" date="2014-12" db="EMBL/GenBank/DDBJ databases">
        <title>Insight into the proteome of Arion vulgaris.</title>
        <authorList>
            <person name="Aradska J."/>
            <person name="Bulat T."/>
            <person name="Smidak R."/>
            <person name="Sarate P."/>
            <person name="Gangsoo J."/>
            <person name="Sialana F."/>
            <person name="Bilban M."/>
            <person name="Lubec G."/>
        </authorList>
    </citation>
    <scope>NUCLEOTIDE SEQUENCE</scope>
    <source>
        <tissue evidence="1">Skin</tissue>
    </source>
</reference>
<organism evidence="1">
    <name type="scientific">Arion vulgaris</name>
    <dbReference type="NCBI Taxonomy" id="1028688"/>
    <lineage>
        <taxon>Eukaryota</taxon>
        <taxon>Metazoa</taxon>
        <taxon>Spiralia</taxon>
        <taxon>Lophotrochozoa</taxon>
        <taxon>Mollusca</taxon>
        <taxon>Gastropoda</taxon>
        <taxon>Heterobranchia</taxon>
        <taxon>Euthyneura</taxon>
        <taxon>Panpulmonata</taxon>
        <taxon>Eupulmonata</taxon>
        <taxon>Stylommatophora</taxon>
        <taxon>Helicina</taxon>
        <taxon>Arionoidea</taxon>
        <taxon>Arionidae</taxon>
        <taxon>Arion</taxon>
    </lineage>
</organism>
<feature type="non-terminal residue" evidence="1">
    <location>
        <position position="1"/>
    </location>
</feature>
<evidence type="ECO:0000313" key="1">
    <source>
        <dbReference type="EMBL" id="CEK93559.1"/>
    </source>
</evidence>
<protein>
    <submittedName>
        <fullName evidence="1">Uncharacterized protein</fullName>
    </submittedName>
</protein>
<sequence>KEASGAYVITTSSMTMEVMTVTKSLEWLQTQTFTHACMLSDSTSMIQKIKMVINTKCESRHLSQVILG</sequence>
<dbReference type="AlphaFoldDB" id="A0A0B7BJM2"/>
<gene>
    <name evidence="1" type="primary">ORF195985</name>
</gene>
<name>A0A0B7BJM2_9EUPU</name>